<dbReference type="AlphaFoldDB" id="A0A803LGA0"/>
<proteinExistence type="predicted"/>
<organism evidence="2 3">
    <name type="scientific">Chenopodium quinoa</name>
    <name type="common">Quinoa</name>
    <dbReference type="NCBI Taxonomy" id="63459"/>
    <lineage>
        <taxon>Eukaryota</taxon>
        <taxon>Viridiplantae</taxon>
        <taxon>Streptophyta</taxon>
        <taxon>Embryophyta</taxon>
        <taxon>Tracheophyta</taxon>
        <taxon>Spermatophyta</taxon>
        <taxon>Magnoliopsida</taxon>
        <taxon>eudicotyledons</taxon>
        <taxon>Gunneridae</taxon>
        <taxon>Pentapetalae</taxon>
        <taxon>Caryophyllales</taxon>
        <taxon>Chenopodiaceae</taxon>
        <taxon>Chenopodioideae</taxon>
        <taxon>Atripliceae</taxon>
        <taxon>Chenopodium</taxon>
    </lineage>
</organism>
<reference evidence="2" key="1">
    <citation type="journal article" date="2017" name="Nature">
        <title>The genome of Chenopodium quinoa.</title>
        <authorList>
            <person name="Jarvis D.E."/>
            <person name="Ho Y.S."/>
            <person name="Lightfoot D.J."/>
            <person name="Schmoeckel S.M."/>
            <person name="Li B."/>
            <person name="Borm T.J.A."/>
            <person name="Ohyanagi H."/>
            <person name="Mineta K."/>
            <person name="Michell C.T."/>
            <person name="Saber N."/>
            <person name="Kharbatia N.M."/>
            <person name="Rupper R.R."/>
            <person name="Sharp A.R."/>
            <person name="Dally N."/>
            <person name="Boughton B.A."/>
            <person name="Woo Y.H."/>
            <person name="Gao G."/>
            <person name="Schijlen E.G.W.M."/>
            <person name="Guo X."/>
            <person name="Momin A.A."/>
            <person name="Negrao S."/>
            <person name="Al-Babili S."/>
            <person name="Gehring C."/>
            <person name="Roessner U."/>
            <person name="Jung C."/>
            <person name="Murphy K."/>
            <person name="Arold S.T."/>
            <person name="Gojobori T."/>
            <person name="van der Linden C.G."/>
            <person name="van Loo E.N."/>
            <person name="Jellen E.N."/>
            <person name="Maughan P.J."/>
            <person name="Tester M."/>
        </authorList>
    </citation>
    <scope>NUCLEOTIDE SEQUENCE [LARGE SCALE GENOMIC DNA]</scope>
    <source>
        <strain evidence="2">cv. PI 614886</strain>
    </source>
</reference>
<evidence type="ECO:0000256" key="1">
    <source>
        <dbReference type="SAM" id="MobiDB-lite"/>
    </source>
</evidence>
<protein>
    <submittedName>
        <fullName evidence="2">Uncharacterized protein</fullName>
    </submittedName>
</protein>
<dbReference type="Proteomes" id="UP000596660">
    <property type="component" value="Unplaced"/>
</dbReference>
<sequence>MTMMVEELIATISSKKEVRSTAAKGSNNNAKIVRNTALLEALAKGGYVTSHTTEDGKKKRASQAKERHPSYWKPALQSIPEEH</sequence>
<name>A0A803LGA0_CHEQI</name>
<accession>A0A803LGA0</accession>
<feature type="region of interest" description="Disordered" evidence="1">
    <location>
        <begin position="45"/>
        <end position="83"/>
    </location>
</feature>
<keyword evidence="3" id="KW-1185">Reference proteome</keyword>
<dbReference type="EnsemblPlants" id="AUR62012997-RA">
    <property type="protein sequence ID" value="AUR62012997-RA:cds"/>
    <property type="gene ID" value="AUR62012997"/>
</dbReference>
<dbReference type="OMA" id="GEINRNC"/>
<evidence type="ECO:0000313" key="2">
    <source>
        <dbReference type="EnsemblPlants" id="AUR62012997-RA:cds"/>
    </source>
</evidence>
<reference evidence="2" key="2">
    <citation type="submission" date="2021-03" db="UniProtKB">
        <authorList>
            <consortium name="EnsemblPlants"/>
        </authorList>
    </citation>
    <scope>IDENTIFICATION</scope>
</reference>
<dbReference type="Gramene" id="AUR62012997-RA">
    <property type="protein sequence ID" value="AUR62012997-RA:cds"/>
    <property type="gene ID" value="AUR62012997"/>
</dbReference>
<evidence type="ECO:0000313" key="3">
    <source>
        <dbReference type="Proteomes" id="UP000596660"/>
    </source>
</evidence>
<feature type="compositionally biased region" description="Basic and acidic residues" evidence="1">
    <location>
        <begin position="52"/>
        <end position="69"/>
    </location>
</feature>